<evidence type="ECO:0000313" key="3">
    <source>
        <dbReference type="Proteomes" id="UP001589830"/>
    </source>
</evidence>
<dbReference type="RefSeq" id="WP_188845370.1">
    <property type="nucleotide sequence ID" value="NZ_BMPJ01000001.1"/>
</dbReference>
<evidence type="ECO:0008006" key="4">
    <source>
        <dbReference type="Google" id="ProtNLM"/>
    </source>
</evidence>
<proteinExistence type="predicted"/>
<gene>
    <name evidence="2" type="ORF">ACFFFP_03505</name>
</gene>
<evidence type="ECO:0000256" key="1">
    <source>
        <dbReference type="SAM" id="Coils"/>
    </source>
</evidence>
<name>A0ABV6PZF3_9DEIN</name>
<reference evidence="2 3" key="1">
    <citation type="submission" date="2024-09" db="EMBL/GenBank/DDBJ databases">
        <authorList>
            <person name="Sun Q."/>
            <person name="Mori K."/>
        </authorList>
    </citation>
    <scope>NUCLEOTIDE SEQUENCE [LARGE SCALE GENOMIC DNA]</scope>
    <source>
        <strain evidence="2 3">NCAIM B.02340</strain>
    </source>
</reference>
<dbReference type="Proteomes" id="UP001589830">
    <property type="component" value="Unassembled WGS sequence"/>
</dbReference>
<comment type="caution">
    <text evidence="2">The sequence shown here is derived from an EMBL/GenBank/DDBJ whole genome shotgun (WGS) entry which is preliminary data.</text>
</comment>
<keyword evidence="3" id="KW-1185">Reference proteome</keyword>
<sequence length="81" mass="9385">MRVALRFGLLYLLSLLLLFALGHRNQMEKAALARLEDRLAQVQQQEADLLKQAYALGRPHRILEWARKEGFIPMSEGRWAP</sequence>
<accession>A0ABV6PZF3</accession>
<protein>
    <recommendedName>
        <fullName evidence="4">Cell division protein FtsL</fullName>
    </recommendedName>
</protein>
<keyword evidence="1" id="KW-0175">Coiled coil</keyword>
<evidence type="ECO:0000313" key="2">
    <source>
        <dbReference type="EMBL" id="MFC0595241.1"/>
    </source>
</evidence>
<organism evidence="2 3">
    <name type="scientific">Thermus composti</name>
    <dbReference type="NCBI Taxonomy" id="532059"/>
    <lineage>
        <taxon>Bacteria</taxon>
        <taxon>Thermotogati</taxon>
        <taxon>Deinococcota</taxon>
        <taxon>Deinococci</taxon>
        <taxon>Thermales</taxon>
        <taxon>Thermaceae</taxon>
        <taxon>Thermus</taxon>
    </lineage>
</organism>
<feature type="coiled-coil region" evidence="1">
    <location>
        <begin position="25"/>
        <end position="52"/>
    </location>
</feature>
<dbReference type="EMBL" id="JBHLTW010000012">
    <property type="protein sequence ID" value="MFC0595241.1"/>
    <property type="molecule type" value="Genomic_DNA"/>
</dbReference>